<sequence length="161" mass="17771">MLLIYIELAVCRGGRRGGGRGGGSSRGSSGSRSMSRSRSHTYHSGSSLYAGSVPNQSSNARGFWWFSRASSSSLYDGYNYQCLKAYIDKGYSFDDVKEMGKCVEDNHANTRIAAVLLLILISCFVGCIYCLSECKSRLLSTLIEKEAKLYEEKEEKTVMPV</sequence>
<feature type="transmembrane region" description="Helical" evidence="2">
    <location>
        <begin position="112"/>
        <end position="131"/>
    </location>
</feature>
<keyword evidence="2" id="KW-0812">Transmembrane</keyword>
<feature type="region of interest" description="Disordered" evidence="1">
    <location>
        <begin position="16"/>
        <end position="43"/>
    </location>
</feature>
<accession>A0A1I7RMN0</accession>
<reference evidence="7" key="1">
    <citation type="submission" date="2016-11" db="UniProtKB">
        <authorList>
            <consortium name="WormBaseParasite"/>
        </authorList>
    </citation>
    <scope>IDENTIFICATION</scope>
</reference>
<evidence type="ECO:0000256" key="1">
    <source>
        <dbReference type="SAM" id="MobiDB-lite"/>
    </source>
</evidence>
<evidence type="ECO:0000313" key="5">
    <source>
        <dbReference type="Proteomes" id="UP000095284"/>
    </source>
</evidence>
<evidence type="ECO:0000313" key="6">
    <source>
        <dbReference type="Proteomes" id="UP000659654"/>
    </source>
</evidence>
<reference evidence="4" key="2">
    <citation type="submission" date="2020-08" db="EMBL/GenBank/DDBJ databases">
        <authorList>
            <person name="Kikuchi T."/>
        </authorList>
    </citation>
    <scope>NUCLEOTIDE SEQUENCE</scope>
    <source>
        <strain evidence="3">Ka4C1</strain>
    </source>
</reference>
<keyword evidence="6" id="KW-1185">Reference proteome</keyword>
<keyword evidence="2" id="KW-1133">Transmembrane helix</keyword>
<protein>
    <submittedName>
        <fullName evidence="3">(pine wood nematode) hypothetical protein</fullName>
    </submittedName>
</protein>
<evidence type="ECO:0000256" key="2">
    <source>
        <dbReference type="SAM" id="Phobius"/>
    </source>
</evidence>
<gene>
    <name evidence="3" type="ORF">BXYJ_LOCUS12836</name>
</gene>
<dbReference type="Proteomes" id="UP000659654">
    <property type="component" value="Unassembled WGS sequence"/>
</dbReference>
<dbReference type="Proteomes" id="UP000582659">
    <property type="component" value="Unassembled WGS sequence"/>
</dbReference>
<dbReference type="AlphaFoldDB" id="A0A1I7RMN0"/>
<evidence type="ECO:0000313" key="4">
    <source>
        <dbReference type="EMBL" id="CAG9125653.1"/>
    </source>
</evidence>
<evidence type="ECO:0000313" key="7">
    <source>
        <dbReference type="WBParaSite" id="BXY_0196500.1"/>
    </source>
</evidence>
<keyword evidence="2" id="KW-0472">Membrane</keyword>
<dbReference type="Proteomes" id="UP000095284">
    <property type="component" value="Unplaced"/>
</dbReference>
<dbReference type="EMBL" id="CAJFCV020000005">
    <property type="protein sequence ID" value="CAG9125653.1"/>
    <property type="molecule type" value="Genomic_DNA"/>
</dbReference>
<name>A0A1I7RMN0_BURXY</name>
<dbReference type="SMR" id="A0A1I7RMN0"/>
<evidence type="ECO:0000313" key="3">
    <source>
        <dbReference type="EMBL" id="CAD5232745.1"/>
    </source>
</evidence>
<dbReference type="WBParaSite" id="BXY_0196500.1">
    <property type="protein sequence ID" value="BXY_0196500.1"/>
    <property type="gene ID" value="BXY_0196500"/>
</dbReference>
<organism evidence="5 7">
    <name type="scientific">Bursaphelenchus xylophilus</name>
    <name type="common">Pinewood nematode worm</name>
    <name type="synonym">Aphelenchoides xylophilus</name>
    <dbReference type="NCBI Taxonomy" id="6326"/>
    <lineage>
        <taxon>Eukaryota</taxon>
        <taxon>Metazoa</taxon>
        <taxon>Ecdysozoa</taxon>
        <taxon>Nematoda</taxon>
        <taxon>Chromadorea</taxon>
        <taxon>Rhabditida</taxon>
        <taxon>Tylenchina</taxon>
        <taxon>Tylenchomorpha</taxon>
        <taxon>Aphelenchoidea</taxon>
        <taxon>Aphelenchoididae</taxon>
        <taxon>Bursaphelenchus</taxon>
    </lineage>
</organism>
<dbReference type="EMBL" id="CAJFDI010000005">
    <property type="protein sequence ID" value="CAD5232745.1"/>
    <property type="molecule type" value="Genomic_DNA"/>
</dbReference>
<proteinExistence type="predicted"/>